<dbReference type="InterPro" id="IPR023780">
    <property type="entry name" value="Chromo_domain"/>
</dbReference>
<organism evidence="2 3">
    <name type="scientific">Tanacetum coccineum</name>
    <dbReference type="NCBI Taxonomy" id="301880"/>
    <lineage>
        <taxon>Eukaryota</taxon>
        <taxon>Viridiplantae</taxon>
        <taxon>Streptophyta</taxon>
        <taxon>Embryophyta</taxon>
        <taxon>Tracheophyta</taxon>
        <taxon>Spermatophyta</taxon>
        <taxon>Magnoliopsida</taxon>
        <taxon>eudicotyledons</taxon>
        <taxon>Gunneridae</taxon>
        <taxon>Pentapetalae</taxon>
        <taxon>asterids</taxon>
        <taxon>campanulids</taxon>
        <taxon>Asterales</taxon>
        <taxon>Asteraceae</taxon>
        <taxon>Asteroideae</taxon>
        <taxon>Anthemideae</taxon>
        <taxon>Anthemidinae</taxon>
        <taxon>Tanacetum</taxon>
    </lineage>
</organism>
<dbReference type="Pfam" id="PF00385">
    <property type="entry name" value="Chromo"/>
    <property type="match status" value="1"/>
</dbReference>
<sequence>MVRLSGPFRLWSMLRAFCLEWTGSWDELFVLVQSLPTIIVGCLASSSTFELLYGRKCRALFVGMQVVRPSEGVKRFGTQASSVSIHWSVWILDVLERFPYHWRFLRSYRRSIMSFMYLLEGDTIISHCIASYPFDQFSACDMSLSEEPESILDRQERVMRNKVIPFVKILWKNHPEREATWETEESMRASYPHFFV</sequence>
<evidence type="ECO:0000313" key="3">
    <source>
        <dbReference type="Proteomes" id="UP001151760"/>
    </source>
</evidence>
<dbReference type="EMBL" id="BQNB010017993">
    <property type="protein sequence ID" value="GJT69490.1"/>
    <property type="molecule type" value="Genomic_DNA"/>
</dbReference>
<feature type="domain" description="Chromo" evidence="1">
    <location>
        <begin position="147"/>
        <end position="189"/>
    </location>
</feature>
<proteinExistence type="predicted"/>
<evidence type="ECO:0000259" key="1">
    <source>
        <dbReference type="Pfam" id="PF00385"/>
    </source>
</evidence>
<reference evidence="2" key="2">
    <citation type="submission" date="2022-01" db="EMBL/GenBank/DDBJ databases">
        <authorList>
            <person name="Yamashiro T."/>
            <person name="Shiraishi A."/>
            <person name="Satake H."/>
            <person name="Nakayama K."/>
        </authorList>
    </citation>
    <scope>NUCLEOTIDE SEQUENCE</scope>
</reference>
<protein>
    <submittedName>
        <fullName evidence="2">DNA/RNA polymerases superfamily protein</fullName>
    </submittedName>
</protein>
<dbReference type="Proteomes" id="UP001151760">
    <property type="component" value="Unassembled WGS sequence"/>
</dbReference>
<keyword evidence="3" id="KW-1185">Reference proteome</keyword>
<name>A0ABQ5G1X1_9ASTR</name>
<dbReference type="SUPFAM" id="SSF54160">
    <property type="entry name" value="Chromo domain-like"/>
    <property type="match status" value="1"/>
</dbReference>
<comment type="caution">
    <text evidence="2">The sequence shown here is derived from an EMBL/GenBank/DDBJ whole genome shotgun (WGS) entry which is preliminary data.</text>
</comment>
<accession>A0ABQ5G1X1</accession>
<gene>
    <name evidence="2" type="ORF">Tco_1028776</name>
</gene>
<reference evidence="2" key="1">
    <citation type="journal article" date="2022" name="Int. J. Mol. Sci.">
        <title>Draft Genome of Tanacetum Coccineum: Genomic Comparison of Closely Related Tanacetum-Family Plants.</title>
        <authorList>
            <person name="Yamashiro T."/>
            <person name="Shiraishi A."/>
            <person name="Nakayama K."/>
            <person name="Satake H."/>
        </authorList>
    </citation>
    <scope>NUCLEOTIDE SEQUENCE</scope>
</reference>
<dbReference type="InterPro" id="IPR016197">
    <property type="entry name" value="Chromo-like_dom_sf"/>
</dbReference>
<evidence type="ECO:0000313" key="2">
    <source>
        <dbReference type="EMBL" id="GJT69490.1"/>
    </source>
</evidence>